<dbReference type="Pfam" id="PF19765">
    <property type="entry name" value="DUF6252"/>
    <property type="match status" value="1"/>
</dbReference>
<evidence type="ECO:0000313" key="2">
    <source>
        <dbReference type="EMBL" id="AWA28771.1"/>
    </source>
</evidence>
<dbReference type="EMBL" id="CP028811">
    <property type="protein sequence ID" value="AWA28771.1"/>
    <property type="molecule type" value="Genomic_DNA"/>
</dbReference>
<dbReference type="Proteomes" id="UP000244193">
    <property type="component" value="Chromosome"/>
</dbReference>
<evidence type="ECO:0000313" key="3">
    <source>
        <dbReference type="Proteomes" id="UP000244193"/>
    </source>
</evidence>
<gene>
    <name evidence="2" type="ORF">HYN48_00950</name>
</gene>
<dbReference type="RefSeq" id="WP_108369358.1">
    <property type="nucleotide sequence ID" value="NZ_CP028811.1"/>
</dbReference>
<organism evidence="2 3">
    <name type="scientific">Flavobacterium magnum</name>
    <dbReference type="NCBI Taxonomy" id="2162713"/>
    <lineage>
        <taxon>Bacteria</taxon>
        <taxon>Pseudomonadati</taxon>
        <taxon>Bacteroidota</taxon>
        <taxon>Flavobacteriia</taxon>
        <taxon>Flavobacteriales</taxon>
        <taxon>Flavobacteriaceae</taxon>
        <taxon>Flavobacterium</taxon>
    </lineage>
</organism>
<dbReference type="AlphaFoldDB" id="A0A2S0RCD0"/>
<accession>A0A2S0RCD0</accession>
<dbReference type="OrthoDB" id="1365239at2"/>
<proteinExistence type="predicted"/>
<feature type="chain" id="PRO_5015391708" description="Lipocalin-like domain-containing protein" evidence="1">
    <location>
        <begin position="25"/>
        <end position="178"/>
    </location>
</feature>
<evidence type="ECO:0000256" key="1">
    <source>
        <dbReference type="SAM" id="SignalP"/>
    </source>
</evidence>
<reference evidence="2 3" key="1">
    <citation type="submission" date="2018-04" db="EMBL/GenBank/DDBJ databases">
        <title>Genome sequencing of Flavobacterium sp. HYN0048.</title>
        <authorList>
            <person name="Yi H."/>
            <person name="Baek C."/>
        </authorList>
    </citation>
    <scope>NUCLEOTIDE SEQUENCE [LARGE SCALE GENOMIC DNA]</scope>
    <source>
        <strain evidence="2 3">HYN0048</strain>
    </source>
</reference>
<keyword evidence="3" id="KW-1185">Reference proteome</keyword>
<feature type="signal peptide" evidence="1">
    <location>
        <begin position="1"/>
        <end position="24"/>
    </location>
</feature>
<name>A0A2S0RCD0_9FLAO</name>
<dbReference type="KEGG" id="fmg:HYN48_00950"/>
<keyword evidence="1" id="KW-0732">Signal</keyword>
<protein>
    <recommendedName>
        <fullName evidence="4">Lipocalin-like domain-containing protein</fullName>
    </recommendedName>
</protein>
<dbReference type="InterPro" id="IPR046219">
    <property type="entry name" value="DUF6252"/>
</dbReference>
<sequence length="178" mass="18524">MKTFKKIGLTALMALAFVFNSCSSDSDGGGSSSLSTYISAKVDGVAFETASIQGQSFGVASKSGTGDMQVISVSCTNQSAITSQTYDAMHVILVGPVTAGTTYQVNQDTDHTLGYVEAPGNISWDTGDCQNATGSITVTTLTDTKIEGTFNFTGSKDDDCASQKTVTNGKFRGTFITN</sequence>
<evidence type="ECO:0008006" key="4">
    <source>
        <dbReference type="Google" id="ProtNLM"/>
    </source>
</evidence>